<keyword evidence="5 7" id="KW-0472">Membrane</keyword>
<accession>A0ABQ6CKG9</accession>
<comment type="caution">
    <text evidence="10">The sequence shown here is derived from an EMBL/GenBank/DDBJ whole genome shotgun (WGS) entry which is preliminary data.</text>
</comment>
<dbReference type="PANTHER" id="PTHR11384:SF59">
    <property type="entry name" value="LYSOSOMAL COBALAMIN TRANSPORTER ABCD4"/>
    <property type="match status" value="1"/>
</dbReference>
<feature type="domain" description="ABC transmembrane type-1" evidence="9">
    <location>
        <begin position="55"/>
        <end position="354"/>
    </location>
</feature>
<dbReference type="PROSITE" id="PS50893">
    <property type="entry name" value="ABC_TRANSPORTER_2"/>
    <property type="match status" value="1"/>
</dbReference>
<feature type="region of interest" description="Disordered" evidence="6">
    <location>
        <begin position="1"/>
        <end position="25"/>
    </location>
</feature>
<feature type="transmembrane region" description="Helical" evidence="7">
    <location>
        <begin position="90"/>
        <end position="114"/>
    </location>
</feature>
<dbReference type="PROSITE" id="PS50929">
    <property type="entry name" value="ABC_TM1F"/>
    <property type="match status" value="1"/>
</dbReference>
<dbReference type="Gene3D" id="3.40.50.300">
    <property type="entry name" value="P-loop containing nucleotide triphosphate hydrolases"/>
    <property type="match status" value="1"/>
</dbReference>
<evidence type="ECO:0000256" key="6">
    <source>
        <dbReference type="SAM" id="MobiDB-lite"/>
    </source>
</evidence>
<dbReference type="InterPro" id="IPR003439">
    <property type="entry name" value="ABC_transporter-like_ATP-bd"/>
</dbReference>
<evidence type="ECO:0000313" key="11">
    <source>
        <dbReference type="Proteomes" id="UP001156882"/>
    </source>
</evidence>
<name>A0ABQ6CKG9_9HYPH</name>
<reference evidence="11" key="1">
    <citation type="journal article" date="2019" name="Int. J. Syst. Evol. Microbiol.">
        <title>The Global Catalogue of Microorganisms (GCM) 10K type strain sequencing project: providing services to taxonomists for standard genome sequencing and annotation.</title>
        <authorList>
            <consortium name="The Broad Institute Genomics Platform"/>
            <consortium name="The Broad Institute Genome Sequencing Center for Infectious Disease"/>
            <person name="Wu L."/>
            <person name="Ma J."/>
        </authorList>
    </citation>
    <scope>NUCLEOTIDE SEQUENCE [LARGE SCALE GENOMIC DNA]</scope>
    <source>
        <strain evidence="11">NBRC 101365</strain>
    </source>
</reference>
<dbReference type="InterPro" id="IPR027417">
    <property type="entry name" value="P-loop_NTPase"/>
</dbReference>
<proteinExistence type="predicted"/>
<dbReference type="Gene3D" id="1.20.1560.10">
    <property type="entry name" value="ABC transporter type 1, transmembrane domain"/>
    <property type="match status" value="1"/>
</dbReference>
<keyword evidence="4 7" id="KW-1133">Transmembrane helix</keyword>
<dbReference type="Proteomes" id="UP001156882">
    <property type="component" value="Unassembled WGS sequence"/>
</dbReference>
<evidence type="ECO:0000256" key="5">
    <source>
        <dbReference type="ARBA" id="ARBA00023136"/>
    </source>
</evidence>
<dbReference type="RefSeq" id="WP_284311585.1">
    <property type="nucleotide sequence ID" value="NZ_BSPC01000015.1"/>
</dbReference>
<protein>
    <submittedName>
        <fullName evidence="10">ABC transporter</fullName>
    </submittedName>
</protein>
<keyword evidence="3 7" id="KW-0812">Transmembrane</keyword>
<comment type="subcellular location">
    <subcellularLocation>
        <location evidence="1">Cell membrane</location>
        <topology evidence="1">Multi-pass membrane protein</topology>
    </subcellularLocation>
</comment>
<evidence type="ECO:0000256" key="2">
    <source>
        <dbReference type="ARBA" id="ARBA00022448"/>
    </source>
</evidence>
<evidence type="ECO:0000256" key="1">
    <source>
        <dbReference type="ARBA" id="ARBA00004651"/>
    </source>
</evidence>
<feature type="region of interest" description="Disordered" evidence="6">
    <location>
        <begin position="591"/>
        <end position="614"/>
    </location>
</feature>
<dbReference type="PANTHER" id="PTHR11384">
    <property type="entry name" value="ATP-BINDING CASSETTE, SUB-FAMILY D MEMBER"/>
    <property type="match status" value="1"/>
</dbReference>
<sequence>MVAQTGGTAAEEPSNEPDKPGQSEQSMGGLLLQLNTMGRAFISSPHRNQLLLLVVGVFLVIIVTAYFQILLNAWNQPFYDALARKDLSEFLQQILVFLAIAGGLLILNVTQVWLNNMVKLKLRQGLVEDLVGQWMKPRRAFRLANSSKIGVNPDQRLHEDARHLTELSTDLGIGLLSASILLVSFIAVLWNASSGFVFEVYGYSLAIPGYMVWAAVFYAITASLLSWHVGGPLISLNADRYAREAEFRFSLVRVSEHVDAISLNNGEKDEERQLNLDLKAVLMAMRRLVTATTKLAWVTSGYGWFTNLAPFLVAAPIYFAGNLTFGGLMLAVGAFNQVQSQLRWFVDNFSLIADWRATLLRVANFRHAVTDVDKLQSNASRIEFTDSEDGEIKLDGLVIESPTGRTRLQEEKVDIKGGDRVLVVSEAGANKTLLFRTIAGLWPFGDGNISMPKDEQVTFMPRRPYLPQGTLRQVLSYPQPVAKFEQEDFKRALTSIGLGHLTSDLDRNVRWDKDLGDEEQQALAFARLALQKPAWIVIDEALEGLDEETRDKAYGVIKNDLAKSAIIHIGRVGARAEVFPRTVHLVNDRGVLEHEDPDPPENTRQSFWGFGDDI</sequence>
<dbReference type="InterPro" id="IPR036640">
    <property type="entry name" value="ABC1_TM_sf"/>
</dbReference>
<dbReference type="CDD" id="cd03223">
    <property type="entry name" value="ABCD_peroxisomal_ALDP"/>
    <property type="match status" value="1"/>
</dbReference>
<evidence type="ECO:0000256" key="7">
    <source>
        <dbReference type="SAM" id="Phobius"/>
    </source>
</evidence>
<feature type="transmembrane region" description="Helical" evidence="7">
    <location>
        <begin position="50"/>
        <end position="70"/>
    </location>
</feature>
<dbReference type="InterPro" id="IPR050835">
    <property type="entry name" value="ABC_transporter_sub-D"/>
</dbReference>
<feature type="transmembrane region" description="Helical" evidence="7">
    <location>
        <begin position="171"/>
        <end position="190"/>
    </location>
</feature>
<keyword evidence="2" id="KW-0813">Transport</keyword>
<dbReference type="SUPFAM" id="SSF52540">
    <property type="entry name" value="P-loop containing nucleoside triphosphate hydrolases"/>
    <property type="match status" value="1"/>
</dbReference>
<evidence type="ECO:0000256" key="4">
    <source>
        <dbReference type="ARBA" id="ARBA00022989"/>
    </source>
</evidence>
<dbReference type="EMBL" id="BSPC01000015">
    <property type="protein sequence ID" value="GLS18711.1"/>
    <property type="molecule type" value="Genomic_DNA"/>
</dbReference>
<evidence type="ECO:0000256" key="3">
    <source>
        <dbReference type="ARBA" id="ARBA00022692"/>
    </source>
</evidence>
<gene>
    <name evidence="10" type="ORF">GCM10007874_17280</name>
</gene>
<organism evidence="10 11">
    <name type="scientific">Labrys miyagiensis</name>
    <dbReference type="NCBI Taxonomy" id="346912"/>
    <lineage>
        <taxon>Bacteria</taxon>
        <taxon>Pseudomonadati</taxon>
        <taxon>Pseudomonadota</taxon>
        <taxon>Alphaproteobacteria</taxon>
        <taxon>Hyphomicrobiales</taxon>
        <taxon>Xanthobacteraceae</taxon>
        <taxon>Labrys</taxon>
    </lineage>
</organism>
<feature type="domain" description="ABC transporter" evidence="8">
    <location>
        <begin position="392"/>
        <end position="613"/>
    </location>
</feature>
<keyword evidence="11" id="KW-1185">Reference proteome</keyword>
<feature type="transmembrane region" description="Helical" evidence="7">
    <location>
        <begin position="210"/>
        <end position="230"/>
    </location>
</feature>
<dbReference type="SUPFAM" id="SSF90123">
    <property type="entry name" value="ABC transporter transmembrane region"/>
    <property type="match status" value="1"/>
</dbReference>
<evidence type="ECO:0000259" key="8">
    <source>
        <dbReference type="PROSITE" id="PS50893"/>
    </source>
</evidence>
<evidence type="ECO:0000259" key="9">
    <source>
        <dbReference type="PROSITE" id="PS50929"/>
    </source>
</evidence>
<dbReference type="Pfam" id="PF06472">
    <property type="entry name" value="ABC_membrane_2"/>
    <property type="match status" value="1"/>
</dbReference>
<dbReference type="InterPro" id="IPR011527">
    <property type="entry name" value="ABC1_TM_dom"/>
</dbReference>
<evidence type="ECO:0000313" key="10">
    <source>
        <dbReference type="EMBL" id="GLS18711.1"/>
    </source>
</evidence>